<dbReference type="STRING" id="93057.EU95_1366"/>
<evidence type="ECO:0000313" key="2">
    <source>
        <dbReference type="EMBL" id="KGF95275.1"/>
    </source>
</evidence>
<dbReference type="GO" id="GO:0005507">
    <property type="term" value="F:copper ion binding"/>
    <property type="evidence" value="ECO:0007669"/>
    <property type="project" value="TreeGrafter"/>
</dbReference>
<reference evidence="3" key="1">
    <citation type="journal article" date="2014" name="Sci. Data">
        <title>Genomes of diverse isolates of the marine cyanobacterium Prochlorococcus.</title>
        <authorList>
            <person name="Biller S."/>
            <person name="Berube P."/>
            <person name="Thompson J."/>
            <person name="Kelly L."/>
            <person name="Roggensack S."/>
            <person name="Awad L."/>
            <person name="Roache-Johnson K."/>
            <person name="Ding H."/>
            <person name="Giovannoni S.J."/>
            <person name="Moore L.R."/>
            <person name="Chisholm S.W."/>
        </authorList>
    </citation>
    <scope>NUCLEOTIDE SEQUENCE [LARGE SCALE GENOMIC DNA]</scope>
    <source>
        <strain evidence="3">MIT 9201</strain>
    </source>
</reference>
<dbReference type="RefSeq" id="WP_032522491.1">
    <property type="nucleotide sequence ID" value="NZ_CP138977.1"/>
</dbReference>
<proteinExistence type="inferred from homology"/>
<dbReference type="InterPro" id="IPR011322">
    <property type="entry name" value="N-reg_PII-like_a/b"/>
</dbReference>
<sequence>MEVLVMITTESSRTNAIRMAKLLIQNKLAACVSIKQIFSIYEWGDDVEETNEFEITIKSKIEFKECLIDFLNKISTYDVPQIIYKKYYSEMKYYDWIDKTI</sequence>
<organism evidence="2 3">
    <name type="scientific">Prochlorococcus marinus str. MIT 9201</name>
    <dbReference type="NCBI Taxonomy" id="93057"/>
    <lineage>
        <taxon>Bacteria</taxon>
        <taxon>Bacillati</taxon>
        <taxon>Cyanobacteriota</taxon>
        <taxon>Cyanophyceae</taxon>
        <taxon>Synechococcales</taxon>
        <taxon>Prochlorococcaceae</taxon>
        <taxon>Prochlorococcus</taxon>
    </lineage>
</organism>
<dbReference type="InterPro" id="IPR004323">
    <property type="entry name" value="Ion_tolerance_CutA"/>
</dbReference>
<dbReference type="eggNOG" id="COG1324">
    <property type="taxonomic scope" value="Bacteria"/>
</dbReference>
<dbReference type="EMBL" id="JNAL01000015">
    <property type="protein sequence ID" value="KGF95275.1"/>
    <property type="molecule type" value="Genomic_DNA"/>
</dbReference>
<dbReference type="PANTHER" id="PTHR23419:SF8">
    <property type="entry name" value="FI09726P"/>
    <property type="match status" value="1"/>
</dbReference>
<protein>
    <submittedName>
        <fullName evidence="2">CutA1 divalent ion tolerance protein</fullName>
    </submittedName>
</protein>
<dbReference type="Pfam" id="PF03091">
    <property type="entry name" value="CutA1"/>
    <property type="match status" value="1"/>
</dbReference>
<dbReference type="AlphaFoldDB" id="A0A0A2A0Z1"/>
<dbReference type="InterPro" id="IPR015867">
    <property type="entry name" value="N-reg_PII/ATP_PRibTrfase_C"/>
</dbReference>
<comment type="similarity">
    <text evidence="1">Belongs to the CutA family.</text>
</comment>
<evidence type="ECO:0000313" key="3">
    <source>
        <dbReference type="Proteomes" id="UP000030355"/>
    </source>
</evidence>
<accession>A0A0A2A0Z1</accession>
<dbReference type="SUPFAM" id="SSF54913">
    <property type="entry name" value="GlnB-like"/>
    <property type="match status" value="1"/>
</dbReference>
<dbReference type="Proteomes" id="UP000030355">
    <property type="component" value="Unassembled WGS sequence"/>
</dbReference>
<dbReference type="PANTHER" id="PTHR23419">
    <property type="entry name" value="DIVALENT CATION TOLERANCE CUTA-RELATED"/>
    <property type="match status" value="1"/>
</dbReference>
<evidence type="ECO:0000256" key="1">
    <source>
        <dbReference type="ARBA" id="ARBA00010169"/>
    </source>
</evidence>
<dbReference type="OrthoDB" id="540902at2"/>
<name>A0A0A2A0Z1_PROMR</name>
<dbReference type="Gene3D" id="3.30.70.120">
    <property type="match status" value="1"/>
</dbReference>
<dbReference type="GO" id="GO:0010038">
    <property type="term" value="P:response to metal ion"/>
    <property type="evidence" value="ECO:0007669"/>
    <property type="project" value="InterPro"/>
</dbReference>
<comment type="caution">
    <text evidence="2">The sequence shown here is derived from an EMBL/GenBank/DDBJ whole genome shotgun (WGS) entry which is preliminary data.</text>
</comment>
<gene>
    <name evidence="2" type="ORF">EU95_1366</name>
</gene>